<dbReference type="GO" id="GO:0005634">
    <property type="term" value="C:nucleus"/>
    <property type="evidence" value="ECO:0007669"/>
    <property type="project" value="UniProtKB-SubCell"/>
</dbReference>
<proteinExistence type="predicted"/>
<keyword evidence="4" id="KW-0472">Membrane</keyword>
<evidence type="ECO:0000256" key="4">
    <source>
        <dbReference type="SAM" id="Phobius"/>
    </source>
</evidence>
<feature type="transmembrane region" description="Helical" evidence="4">
    <location>
        <begin position="48"/>
        <end position="69"/>
    </location>
</feature>
<dbReference type="PROSITE" id="PS50090">
    <property type="entry name" value="MYB_LIKE"/>
    <property type="match status" value="1"/>
</dbReference>
<evidence type="ECO:0000259" key="6">
    <source>
        <dbReference type="PROSITE" id="PS51294"/>
    </source>
</evidence>
<dbReference type="InterPro" id="IPR015495">
    <property type="entry name" value="Myb_TF_plants"/>
</dbReference>
<dbReference type="PANTHER" id="PTHR47999:SF127">
    <property type="entry name" value="TRANSCRIPTION FACTOR MYB8-RELATED"/>
    <property type="match status" value="1"/>
</dbReference>
<accession>A0AAN7GZ36</accession>
<keyword evidence="8" id="KW-1185">Reference proteome</keyword>
<name>A0AAN7GZ36_9MYRT</name>
<dbReference type="AlphaFoldDB" id="A0AAN7GZ36"/>
<dbReference type="InterPro" id="IPR009057">
    <property type="entry name" value="Homeodomain-like_sf"/>
</dbReference>
<dbReference type="Pfam" id="PF00249">
    <property type="entry name" value="Myb_DNA-binding"/>
    <property type="match status" value="1"/>
</dbReference>
<evidence type="ECO:0000256" key="3">
    <source>
        <dbReference type="ARBA" id="ARBA00023242"/>
    </source>
</evidence>
<dbReference type="Proteomes" id="UP001345219">
    <property type="component" value="Chromosome 9"/>
</dbReference>
<dbReference type="InterPro" id="IPR017930">
    <property type="entry name" value="Myb_dom"/>
</dbReference>
<sequence>MGRTPCCEKEHTNKGAWTKEEDQRLTDYIGRYGEGYWRSLPKAAGGDAIPFLFLFIFIFFSSSICRKLLFFC</sequence>
<gene>
    <name evidence="7" type="ORF">SAY87_011374</name>
</gene>
<evidence type="ECO:0000256" key="1">
    <source>
        <dbReference type="ARBA" id="ARBA00004123"/>
    </source>
</evidence>
<evidence type="ECO:0000313" key="8">
    <source>
        <dbReference type="Proteomes" id="UP001345219"/>
    </source>
</evidence>
<dbReference type="InterPro" id="IPR001005">
    <property type="entry name" value="SANT/Myb"/>
</dbReference>
<keyword evidence="4" id="KW-0812">Transmembrane</keyword>
<dbReference type="PANTHER" id="PTHR47999">
    <property type="entry name" value="TRANSCRIPTION FACTOR MYB8-RELATED-RELATED"/>
    <property type="match status" value="1"/>
</dbReference>
<protein>
    <submittedName>
        <fullName evidence="7">Uncharacterized protein</fullName>
    </submittedName>
</protein>
<keyword evidence="4" id="KW-1133">Transmembrane helix</keyword>
<feature type="domain" description="HTH myb-type" evidence="6">
    <location>
        <begin position="9"/>
        <end position="46"/>
    </location>
</feature>
<keyword evidence="3" id="KW-0539">Nucleus</keyword>
<dbReference type="EMBL" id="JAXIOK010000022">
    <property type="protein sequence ID" value="KAK4745062.1"/>
    <property type="molecule type" value="Genomic_DNA"/>
</dbReference>
<comment type="caution">
    <text evidence="7">The sequence shown here is derived from an EMBL/GenBank/DDBJ whole genome shotgun (WGS) entry which is preliminary data.</text>
</comment>
<evidence type="ECO:0000313" key="7">
    <source>
        <dbReference type="EMBL" id="KAK4745062.1"/>
    </source>
</evidence>
<dbReference type="PROSITE" id="PS51294">
    <property type="entry name" value="HTH_MYB"/>
    <property type="match status" value="1"/>
</dbReference>
<organism evidence="7 8">
    <name type="scientific">Trapa incisa</name>
    <dbReference type="NCBI Taxonomy" id="236973"/>
    <lineage>
        <taxon>Eukaryota</taxon>
        <taxon>Viridiplantae</taxon>
        <taxon>Streptophyta</taxon>
        <taxon>Embryophyta</taxon>
        <taxon>Tracheophyta</taxon>
        <taxon>Spermatophyta</taxon>
        <taxon>Magnoliopsida</taxon>
        <taxon>eudicotyledons</taxon>
        <taxon>Gunneridae</taxon>
        <taxon>Pentapetalae</taxon>
        <taxon>rosids</taxon>
        <taxon>malvids</taxon>
        <taxon>Myrtales</taxon>
        <taxon>Lythraceae</taxon>
        <taxon>Trapa</taxon>
    </lineage>
</organism>
<dbReference type="Gene3D" id="1.10.10.60">
    <property type="entry name" value="Homeodomain-like"/>
    <property type="match status" value="1"/>
</dbReference>
<dbReference type="CDD" id="cd00167">
    <property type="entry name" value="SANT"/>
    <property type="match status" value="1"/>
</dbReference>
<reference evidence="7 8" key="1">
    <citation type="journal article" date="2023" name="Hortic Res">
        <title>Pangenome of water caltrop reveals structural variations and asymmetric subgenome divergence after allopolyploidization.</title>
        <authorList>
            <person name="Zhang X."/>
            <person name="Chen Y."/>
            <person name="Wang L."/>
            <person name="Yuan Y."/>
            <person name="Fang M."/>
            <person name="Shi L."/>
            <person name="Lu R."/>
            <person name="Comes H.P."/>
            <person name="Ma Y."/>
            <person name="Chen Y."/>
            <person name="Huang G."/>
            <person name="Zhou Y."/>
            <person name="Zheng Z."/>
            <person name="Qiu Y."/>
        </authorList>
    </citation>
    <scope>NUCLEOTIDE SEQUENCE [LARGE SCALE GENOMIC DNA]</scope>
    <source>
        <tissue evidence="7">Roots</tissue>
    </source>
</reference>
<feature type="domain" description="Myb-like" evidence="5">
    <location>
        <begin position="9"/>
        <end position="42"/>
    </location>
</feature>
<dbReference type="SUPFAM" id="SSF46689">
    <property type="entry name" value="Homeodomain-like"/>
    <property type="match status" value="1"/>
</dbReference>
<comment type="subcellular location">
    <subcellularLocation>
        <location evidence="1">Nucleus</location>
    </subcellularLocation>
</comment>
<keyword evidence="2" id="KW-0238">DNA-binding</keyword>
<evidence type="ECO:0000256" key="2">
    <source>
        <dbReference type="ARBA" id="ARBA00023125"/>
    </source>
</evidence>
<evidence type="ECO:0000259" key="5">
    <source>
        <dbReference type="PROSITE" id="PS50090"/>
    </source>
</evidence>
<dbReference type="GO" id="GO:0003677">
    <property type="term" value="F:DNA binding"/>
    <property type="evidence" value="ECO:0007669"/>
    <property type="project" value="UniProtKB-KW"/>
</dbReference>